<protein>
    <recommendedName>
        <fullName evidence="3">DUF3737 family protein</fullName>
    </recommendedName>
</protein>
<organism evidence="1 2">
    <name type="scientific">Thomasclavelia ramosa DSM 1402</name>
    <dbReference type="NCBI Taxonomy" id="445974"/>
    <lineage>
        <taxon>Bacteria</taxon>
        <taxon>Bacillati</taxon>
        <taxon>Bacillota</taxon>
        <taxon>Erysipelotrichia</taxon>
        <taxon>Erysipelotrichales</taxon>
        <taxon>Coprobacillaceae</taxon>
        <taxon>Thomasclavelia</taxon>
    </lineage>
</organism>
<dbReference type="InterPro" id="IPR022208">
    <property type="entry name" value="DUF3737"/>
</dbReference>
<dbReference type="Pfam" id="PF12541">
    <property type="entry name" value="DUF3737"/>
    <property type="match status" value="1"/>
</dbReference>
<reference evidence="1" key="1">
    <citation type="submission" date="2007-11" db="EMBL/GenBank/DDBJ databases">
        <authorList>
            <person name="Fulton L."/>
            <person name="Clifton S."/>
            <person name="Fulton B."/>
            <person name="Xu J."/>
            <person name="Minx P."/>
            <person name="Pepin K.H."/>
            <person name="Johnson M."/>
            <person name="Thiruvilangam P."/>
            <person name="Bhonagiri V."/>
            <person name="Nash W.E."/>
            <person name="Mardis E.R."/>
            <person name="Wilson R.K."/>
        </authorList>
    </citation>
    <scope>NUCLEOTIDE SEQUENCE [LARGE SCALE GENOMIC DNA]</scope>
    <source>
        <strain evidence="1">DSM 1402</strain>
    </source>
</reference>
<keyword evidence="2" id="KW-1185">Reference proteome</keyword>
<reference evidence="1" key="2">
    <citation type="submission" date="2014-06" db="EMBL/GenBank/DDBJ databases">
        <title>Draft genome sequence of Clostridium ramosum(DSM 1402).</title>
        <authorList>
            <person name="Sudarsanam P."/>
            <person name="Ley R."/>
            <person name="Guruge J."/>
            <person name="Turnbaugh P.J."/>
            <person name="Mahowald M."/>
            <person name="Liep D."/>
            <person name="Gordon J."/>
        </authorList>
    </citation>
    <scope>NUCLEOTIDE SEQUENCE</scope>
    <source>
        <strain evidence="1">DSM 1402</strain>
    </source>
</reference>
<dbReference type="SUPFAM" id="SSF51126">
    <property type="entry name" value="Pectin lyase-like"/>
    <property type="match status" value="1"/>
</dbReference>
<comment type="caution">
    <text evidence="1">The sequence shown here is derived from an EMBL/GenBank/DDBJ whole genome shotgun (WGS) entry which is preliminary data.</text>
</comment>
<dbReference type="AlphaFoldDB" id="B0N5C1"/>
<proteinExistence type="predicted"/>
<dbReference type="eggNOG" id="COG5434">
    <property type="taxonomic scope" value="Bacteria"/>
</dbReference>
<evidence type="ECO:0000313" key="2">
    <source>
        <dbReference type="Proteomes" id="UP000005798"/>
    </source>
</evidence>
<evidence type="ECO:0000313" key="1">
    <source>
        <dbReference type="EMBL" id="EDS18289.1"/>
    </source>
</evidence>
<gene>
    <name evidence="1" type="ORF">CLORAM_01835</name>
</gene>
<dbReference type="EMBL" id="ABFX02000006">
    <property type="protein sequence ID" value="EDS18289.1"/>
    <property type="molecule type" value="Genomic_DNA"/>
</dbReference>
<name>B0N5C1_9FIRM</name>
<sequence>MEKKMEIIKQKYLSGERALFKSNNLKIEDSIFADGESPLKESKDIEINETIFKWKYPLWYCNDVKVTNSTLLETARSGIWYTKNISIIDSVIEAPKTFRRAQNIYLENVDLPIAQETLWNCTDIVLKAARVHGDYFGFNSINIKIDDLNLTGNYSFDGGRNIEVHNSKLISKDAFWNCENVTVYDSTIIGEYLGWNSKNITFINCTIESLQGLCYIENLKLINCKLINTTLAFEYSTVEVEVNSHIDSVVNPISGVIKAHSIGELILDKTKINPSETKIVITNPPIKSQTNIECICC</sequence>
<evidence type="ECO:0008006" key="3">
    <source>
        <dbReference type="Google" id="ProtNLM"/>
    </source>
</evidence>
<dbReference type="Proteomes" id="UP000005798">
    <property type="component" value="Unassembled WGS sequence"/>
</dbReference>
<dbReference type="InterPro" id="IPR011050">
    <property type="entry name" value="Pectin_lyase_fold/virulence"/>
</dbReference>
<dbReference type="HOGENOM" id="CLU_065086_0_0_9"/>
<accession>B0N5C1</accession>